<dbReference type="AlphaFoldDB" id="A0A090XUC1"/>
<sequence>MMRKSFLTGLLCALVSILFMILKCEASSYFFECYRDREAARYIVQRCLRVAEIDEFSRNAVRRPKRAGGLLFRHCGVKKV</sequence>
<evidence type="ECO:0000313" key="1">
    <source>
        <dbReference type="EMBL" id="KFM89102.1"/>
    </source>
</evidence>
<gene>
    <name evidence="1" type="ORF">DJ90_6230</name>
</gene>
<reference evidence="1 2" key="1">
    <citation type="submission" date="2014-04" db="EMBL/GenBank/DDBJ databases">
        <authorList>
            <person name="Bishop-Lilly K.A."/>
            <person name="Broomall S.M."/>
            <person name="Chain P.S."/>
            <person name="Chertkov O."/>
            <person name="Coyne S.R."/>
            <person name="Daligault H.E."/>
            <person name="Davenport K.W."/>
            <person name="Erkkila T."/>
            <person name="Frey K.G."/>
            <person name="Gibbons H.S."/>
            <person name="Gu W."/>
            <person name="Jaissle J."/>
            <person name="Johnson S.L."/>
            <person name="Koroleva G.I."/>
            <person name="Ladner J.T."/>
            <person name="Lo C.-C."/>
            <person name="Minogue T.D."/>
            <person name="Munk C."/>
            <person name="Palacios G.F."/>
            <person name="Redden C.L."/>
            <person name="Rosenzweig C.N."/>
            <person name="Scholz M.B."/>
            <person name="Teshima H."/>
            <person name="Xu Y."/>
        </authorList>
    </citation>
    <scope>NUCLEOTIDE SEQUENCE [LARGE SCALE GENOMIC DNA]</scope>
    <source>
        <strain evidence="1 2">8244</strain>
    </source>
</reference>
<accession>A0A090XUC1</accession>
<name>A0A090XUC1_PAEMA</name>
<protein>
    <submittedName>
        <fullName evidence="1">Uncharacterized protein</fullName>
    </submittedName>
</protein>
<comment type="caution">
    <text evidence="1">The sequence shown here is derived from an EMBL/GenBank/DDBJ whole genome shotgun (WGS) entry which is preliminary data.</text>
</comment>
<dbReference type="EMBL" id="JMQA01000060">
    <property type="protein sequence ID" value="KFM89102.1"/>
    <property type="molecule type" value="Genomic_DNA"/>
</dbReference>
<dbReference type="Proteomes" id="UP000029278">
    <property type="component" value="Unassembled WGS sequence"/>
</dbReference>
<proteinExistence type="predicted"/>
<keyword evidence="2" id="KW-1185">Reference proteome</keyword>
<organism evidence="1 2">
    <name type="scientific">Paenibacillus macerans</name>
    <name type="common">Bacillus macerans</name>
    <dbReference type="NCBI Taxonomy" id="44252"/>
    <lineage>
        <taxon>Bacteria</taxon>
        <taxon>Bacillati</taxon>
        <taxon>Bacillota</taxon>
        <taxon>Bacilli</taxon>
        <taxon>Bacillales</taxon>
        <taxon>Paenibacillaceae</taxon>
        <taxon>Paenibacillus</taxon>
    </lineage>
</organism>
<dbReference type="HOGENOM" id="CLU_2586388_0_0_9"/>
<dbReference type="STRING" id="44252.DJ90_6230"/>
<evidence type="ECO:0000313" key="2">
    <source>
        <dbReference type="Proteomes" id="UP000029278"/>
    </source>
</evidence>